<keyword evidence="2" id="KW-1185">Reference proteome</keyword>
<dbReference type="AlphaFoldDB" id="A0A5N5QJP4"/>
<protein>
    <submittedName>
        <fullName evidence="1">Uncharacterized protein</fullName>
    </submittedName>
</protein>
<evidence type="ECO:0000313" key="2">
    <source>
        <dbReference type="Proteomes" id="UP000383932"/>
    </source>
</evidence>
<comment type="caution">
    <text evidence="1">The sequence shown here is derived from an EMBL/GenBank/DDBJ whole genome shotgun (WGS) entry which is preliminary data.</text>
</comment>
<dbReference type="Proteomes" id="UP000383932">
    <property type="component" value="Unassembled WGS sequence"/>
</dbReference>
<reference evidence="1 2" key="1">
    <citation type="journal article" date="2019" name="Fungal Biol. Biotechnol.">
        <title>Draft genome sequence of fastidious pathogen Ceratobasidium theobromae, which causes vascular-streak dieback in Theobroma cacao.</title>
        <authorList>
            <person name="Ali S.S."/>
            <person name="Asman A."/>
            <person name="Shao J."/>
            <person name="Firmansyah A.P."/>
            <person name="Susilo A.W."/>
            <person name="Rosmana A."/>
            <person name="McMahon P."/>
            <person name="Junaid M."/>
            <person name="Guest D."/>
            <person name="Kheng T.Y."/>
            <person name="Meinhardt L.W."/>
            <person name="Bailey B.A."/>
        </authorList>
    </citation>
    <scope>NUCLEOTIDE SEQUENCE [LARGE SCALE GENOMIC DNA]</scope>
    <source>
        <strain evidence="1 2">CT2</strain>
    </source>
</reference>
<proteinExistence type="predicted"/>
<dbReference type="EMBL" id="SSOP01000091">
    <property type="protein sequence ID" value="KAB5591753.1"/>
    <property type="molecule type" value="Genomic_DNA"/>
</dbReference>
<organism evidence="1 2">
    <name type="scientific">Ceratobasidium theobromae</name>
    <dbReference type="NCBI Taxonomy" id="1582974"/>
    <lineage>
        <taxon>Eukaryota</taxon>
        <taxon>Fungi</taxon>
        <taxon>Dikarya</taxon>
        <taxon>Basidiomycota</taxon>
        <taxon>Agaricomycotina</taxon>
        <taxon>Agaricomycetes</taxon>
        <taxon>Cantharellales</taxon>
        <taxon>Ceratobasidiaceae</taxon>
        <taxon>Ceratobasidium</taxon>
    </lineage>
</organism>
<name>A0A5N5QJP4_9AGAM</name>
<sequence length="202" mass="22159">MPLIVFRIRQQCGNYSAKLQHLPSSSQVCTRLPPSFHTSIPKLASPACFSPINALATYTSPDAEARTPYLLMPWEGVRLLEDRLTVSMPQCKGDMQKKAYALALQNRIADLSLKTGVATLYTDGSCFLCDGVCHTRWGWCLKLGDSEIDQAGGALGPSHTSYDVECHMLANGILRVARLAAQTPIYLLHIVSDNACDVSLRF</sequence>
<accession>A0A5N5QJP4</accession>
<evidence type="ECO:0000313" key="1">
    <source>
        <dbReference type="EMBL" id="KAB5591753.1"/>
    </source>
</evidence>
<gene>
    <name evidence="1" type="ORF">CTheo_4822</name>
</gene>